<evidence type="ECO:0000313" key="7">
    <source>
        <dbReference type="EMBL" id="CAL8090835.1"/>
    </source>
</evidence>
<keyword evidence="1 5" id="KW-0732">Signal</keyword>
<evidence type="ECO:0000256" key="2">
    <source>
        <dbReference type="ARBA" id="ARBA00022737"/>
    </source>
</evidence>
<keyword evidence="8" id="KW-1185">Reference proteome</keyword>
<dbReference type="InterPro" id="IPR002048">
    <property type="entry name" value="EF_hand_dom"/>
</dbReference>
<organism evidence="7 8">
    <name type="scientific">Orchesella dallaii</name>
    <dbReference type="NCBI Taxonomy" id="48710"/>
    <lineage>
        <taxon>Eukaryota</taxon>
        <taxon>Metazoa</taxon>
        <taxon>Ecdysozoa</taxon>
        <taxon>Arthropoda</taxon>
        <taxon>Hexapoda</taxon>
        <taxon>Collembola</taxon>
        <taxon>Entomobryomorpha</taxon>
        <taxon>Entomobryoidea</taxon>
        <taxon>Orchesellidae</taxon>
        <taxon>Orchesellinae</taxon>
        <taxon>Orchesella</taxon>
    </lineage>
</organism>
<dbReference type="PANTHER" id="PTHR23104">
    <property type="entry name" value="MULTIPLE COAGULATION FACTOR DEFICIENCY PROTEIN 2 NEURAL STEM CELL DERIVED NEURONAL SURVIVAL PROTEIN"/>
    <property type="match status" value="1"/>
</dbReference>
<protein>
    <recommendedName>
        <fullName evidence="6">EF-hand domain-containing protein</fullName>
    </recommendedName>
</protein>
<evidence type="ECO:0000256" key="4">
    <source>
        <dbReference type="SAM" id="MobiDB-lite"/>
    </source>
</evidence>
<dbReference type="InterPro" id="IPR011992">
    <property type="entry name" value="EF-hand-dom_pair"/>
</dbReference>
<keyword evidence="2" id="KW-0677">Repeat</keyword>
<evidence type="ECO:0000259" key="6">
    <source>
        <dbReference type="Pfam" id="PF13499"/>
    </source>
</evidence>
<feature type="compositionally biased region" description="Low complexity" evidence="4">
    <location>
        <begin position="42"/>
        <end position="94"/>
    </location>
</feature>
<accession>A0ABP1Q650</accession>
<proteinExistence type="predicted"/>
<feature type="chain" id="PRO_5046491891" description="EF-hand domain-containing protein" evidence="5">
    <location>
        <begin position="19"/>
        <end position="244"/>
    </location>
</feature>
<dbReference type="Pfam" id="PF13499">
    <property type="entry name" value="EF-hand_7"/>
    <property type="match status" value="1"/>
</dbReference>
<feature type="compositionally biased region" description="Pro residues" evidence="4">
    <location>
        <begin position="31"/>
        <end position="41"/>
    </location>
</feature>
<feature type="signal peptide" evidence="5">
    <location>
        <begin position="1"/>
        <end position="18"/>
    </location>
</feature>
<dbReference type="InterPro" id="IPR018247">
    <property type="entry name" value="EF_Hand_1_Ca_BS"/>
</dbReference>
<dbReference type="Proteomes" id="UP001642540">
    <property type="component" value="Unassembled WGS sequence"/>
</dbReference>
<dbReference type="InterPro" id="IPR052110">
    <property type="entry name" value="MCFD2-like"/>
</dbReference>
<evidence type="ECO:0000256" key="3">
    <source>
        <dbReference type="ARBA" id="ARBA00022837"/>
    </source>
</evidence>
<dbReference type="EMBL" id="CAXLJM020000024">
    <property type="protein sequence ID" value="CAL8090835.1"/>
    <property type="molecule type" value="Genomic_DNA"/>
</dbReference>
<dbReference type="SUPFAM" id="SSF47473">
    <property type="entry name" value="EF-hand"/>
    <property type="match status" value="1"/>
</dbReference>
<name>A0ABP1Q650_9HEXA</name>
<feature type="domain" description="EF-hand" evidence="6">
    <location>
        <begin position="143"/>
        <end position="222"/>
    </location>
</feature>
<dbReference type="Gene3D" id="1.10.238.10">
    <property type="entry name" value="EF-hand"/>
    <property type="match status" value="1"/>
</dbReference>
<evidence type="ECO:0000313" key="8">
    <source>
        <dbReference type="Proteomes" id="UP001642540"/>
    </source>
</evidence>
<keyword evidence="3" id="KW-0106">Calcium</keyword>
<sequence length="244" mass="27510">MYSLRVLVWLCCVGVVLCQYQQGGRVAPGVPPQQYVPPPHGQVPQHGQIPQHGQVPQHAQQHVPQQFQQVPQQQHVPQQQIHQQQVPQQQQQQVAAGHNIPSHGHNHGHDPNKFMDATNVLQERAHIQEHMDVPIDTSQMSEQELQFHYFKMHDADNNNKLDGCELVKSLIHWHDQSNHDPRSGHAIPEPKIFKDEELIQMIDPILNNDDKNLDGMIDYMEFSLAQANAAARGNAAGAGVPTTH</sequence>
<evidence type="ECO:0000256" key="5">
    <source>
        <dbReference type="SAM" id="SignalP"/>
    </source>
</evidence>
<dbReference type="PANTHER" id="PTHR23104:SF17">
    <property type="entry name" value="EF-HAND DOMAIN-CONTAINING PROTEIN"/>
    <property type="match status" value="1"/>
</dbReference>
<comment type="caution">
    <text evidence="7">The sequence shown here is derived from an EMBL/GenBank/DDBJ whole genome shotgun (WGS) entry which is preliminary data.</text>
</comment>
<gene>
    <name evidence="7" type="ORF">ODALV1_LOCUS7763</name>
</gene>
<evidence type="ECO:0000256" key="1">
    <source>
        <dbReference type="ARBA" id="ARBA00022729"/>
    </source>
</evidence>
<feature type="region of interest" description="Disordered" evidence="4">
    <location>
        <begin position="31"/>
        <end position="112"/>
    </location>
</feature>
<dbReference type="PROSITE" id="PS00018">
    <property type="entry name" value="EF_HAND_1"/>
    <property type="match status" value="1"/>
</dbReference>
<reference evidence="7 8" key="1">
    <citation type="submission" date="2024-08" db="EMBL/GenBank/DDBJ databases">
        <authorList>
            <person name="Cucini C."/>
            <person name="Frati F."/>
        </authorList>
    </citation>
    <scope>NUCLEOTIDE SEQUENCE [LARGE SCALE GENOMIC DNA]</scope>
</reference>